<evidence type="ECO:0000313" key="2">
    <source>
        <dbReference type="Proteomes" id="UP000635477"/>
    </source>
</evidence>
<accession>A0A8H4XKX1</accession>
<keyword evidence="2" id="KW-1185">Reference proteome</keyword>
<proteinExistence type="predicted"/>
<reference evidence="1" key="2">
    <citation type="submission" date="2020-05" db="EMBL/GenBank/DDBJ databases">
        <authorList>
            <person name="Kim H.-S."/>
            <person name="Proctor R.H."/>
            <person name="Brown D.W."/>
        </authorList>
    </citation>
    <scope>NUCLEOTIDE SEQUENCE</scope>
    <source>
        <strain evidence="1">NRRL 22465</strain>
    </source>
</reference>
<organism evidence="1 2">
    <name type="scientific">Fusarium zealandicum</name>
    <dbReference type="NCBI Taxonomy" id="1053134"/>
    <lineage>
        <taxon>Eukaryota</taxon>
        <taxon>Fungi</taxon>
        <taxon>Dikarya</taxon>
        <taxon>Ascomycota</taxon>
        <taxon>Pezizomycotina</taxon>
        <taxon>Sordariomycetes</taxon>
        <taxon>Hypocreomycetidae</taxon>
        <taxon>Hypocreales</taxon>
        <taxon>Nectriaceae</taxon>
        <taxon>Fusarium</taxon>
        <taxon>Fusarium staphyleae species complex</taxon>
    </lineage>
</organism>
<dbReference type="AlphaFoldDB" id="A0A8H4XKX1"/>
<comment type="caution">
    <text evidence="1">The sequence shown here is derived from an EMBL/GenBank/DDBJ whole genome shotgun (WGS) entry which is preliminary data.</text>
</comment>
<gene>
    <name evidence="1" type="ORF">FZEAL_5382</name>
</gene>
<reference evidence="1" key="1">
    <citation type="journal article" date="2020" name="BMC Genomics">
        <title>Correction to: Identification and distribution of gene clusters required for synthesis of sphingolipid metabolism inhibitors in diverse species of the filamentous fungus Fusarium.</title>
        <authorList>
            <person name="Kim H.S."/>
            <person name="Lohmar J.M."/>
            <person name="Busman M."/>
            <person name="Brown D.W."/>
            <person name="Naumann T.A."/>
            <person name="Divon H.H."/>
            <person name="Lysoe E."/>
            <person name="Uhlig S."/>
            <person name="Proctor R.H."/>
        </authorList>
    </citation>
    <scope>NUCLEOTIDE SEQUENCE</scope>
    <source>
        <strain evidence="1">NRRL 22465</strain>
    </source>
</reference>
<evidence type="ECO:0000313" key="1">
    <source>
        <dbReference type="EMBL" id="KAF4978200.1"/>
    </source>
</evidence>
<name>A0A8H4XKX1_9HYPO</name>
<sequence>MLTSLSLAGPPAFMDIGSRHREVRRAPGPMNTGIGRSWVSLSRPSLVSLSVVIGRVFSSGSLPQYRATCESNSVRASGGPECVSCAPTDWYPAFHRRQARHVVGQKMFRPGLRGPGSQDGGWWSYTVLVPLFWKPTLRQLQPAMGPNCKINDDSRGLQSRFQGGRCEVTAIPLLYQPGLLLGSHLLLAMCYSNGCLRSVGYSKVARAGAPSLLAPTGRPAE</sequence>
<dbReference type="Proteomes" id="UP000635477">
    <property type="component" value="Unassembled WGS sequence"/>
</dbReference>
<dbReference type="EMBL" id="JABEYC010000387">
    <property type="protein sequence ID" value="KAF4978200.1"/>
    <property type="molecule type" value="Genomic_DNA"/>
</dbReference>
<protein>
    <submittedName>
        <fullName evidence="1">Uncharacterized protein</fullName>
    </submittedName>
</protein>